<feature type="transmembrane region" description="Helical" evidence="6">
    <location>
        <begin position="185"/>
        <end position="207"/>
    </location>
</feature>
<feature type="transmembrane region" description="Helical" evidence="6">
    <location>
        <begin position="292"/>
        <end position="312"/>
    </location>
</feature>
<dbReference type="PANTHER" id="PTHR43791">
    <property type="entry name" value="PERMEASE-RELATED"/>
    <property type="match status" value="1"/>
</dbReference>
<dbReference type="GO" id="GO:0022857">
    <property type="term" value="F:transmembrane transporter activity"/>
    <property type="evidence" value="ECO:0007669"/>
    <property type="project" value="InterPro"/>
</dbReference>
<dbReference type="Proteomes" id="UP000800092">
    <property type="component" value="Unassembled WGS sequence"/>
</dbReference>
<evidence type="ECO:0000256" key="4">
    <source>
        <dbReference type="ARBA" id="ARBA00022989"/>
    </source>
</evidence>
<evidence type="ECO:0000313" key="7">
    <source>
        <dbReference type="EMBL" id="KAF2238177.1"/>
    </source>
</evidence>
<feature type="transmembrane region" description="Helical" evidence="6">
    <location>
        <begin position="319"/>
        <end position="336"/>
    </location>
</feature>
<feature type="transmembrane region" description="Helical" evidence="6">
    <location>
        <begin position="348"/>
        <end position="369"/>
    </location>
</feature>
<name>A0A6A6HJF8_VIRVR</name>
<feature type="transmembrane region" description="Helical" evidence="6">
    <location>
        <begin position="412"/>
        <end position="436"/>
    </location>
</feature>
<dbReference type="GO" id="GO:0016020">
    <property type="term" value="C:membrane"/>
    <property type="evidence" value="ECO:0007669"/>
    <property type="project" value="UniProtKB-SubCell"/>
</dbReference>
<proteinExistence type="predicted"/>
<dbReference type="EMBL" id="ML991777">
    <property type="protein sequence ID" value="KAF2238177.1"/>
    <property type="molecule type" value="Genomic_DNA"/>
</dbReference>
<dbReference type="FunFam" id="1.20.1250.20:FF:000057">
    <property type="entry name" value="MFS general substrate transporter"/>
    <property type="match status" value="1"/>
</dbReference>
<feature type="transmembrane region" description="Helical" evidence="6">
    <location>
        <begin position="381"/>
        <end position="400"/>
    </location>
</feature>
<comment type="subcellular location">
    <subcellularLocation>
        <location evidence="1">Membrane</location>
        <topology evidence="1">Multi-pass membrane protein</topology>
    </subcellularLocation>
</comment>
<evidence type="ECO:0000256" key="6">
    <source>
        <dbReference type="SAM" id="Phobius"/>
    </source>
</evidence>
<gene>
    <name evidence="7" type="ORF">EV356DRAFT_526683</name>
</gene>
<evidence type="ECO:0000256" key="3">
    <source>
        <dbReference type="ARBA" id="ARBA00022692"/>
    </source>
</evidence>
<keyword evidence="3 6" id="KW-0812">Transmembrane</keyword>
<reference evidence="7" key="1">
    <citation type="journal article" date="2020" name="Stud. Mycol.">
        <title>101 Dothideomycetes genomes: a test case for predicting lifestyles and emergence of pathogens.</title>
        <authorList>
            <person name="Haridas S."/>
            <person name="Albert R."/>
            <person name="Binder M."/>
            <person name="Bloem J."/>
            <person name="Labutti K."/>
            <person name="Salamov A."/>
            <person name="Andreopoulos B."/>
            <person name="Baker S."/>
            <person name="Barry K."/>
            <person name="Bills G."/>
            <person name="Bluhm B."/>
            <person name="Cannon C."/>
            <person name="Castanera R."/>
            <person name="Culley D."/>
            <person name="Daum C."/>
            <person name="Ezra D."/>
            <person name="Gonzalez J."/>
            <person name="Henrissat B."/>
            <person name="Kuo A."/>
            <person name="Liang C."/>
            <person name="Lipzen A."/>
            <person name="Lutzoni F."/>
            <person name="Magnuson J."/>
            <person name="Mondo S."/>
            <person name="Nolan M."/>
            <person name="Ohm R."/>
            <person name="Pangilinan J."/>
            <person name="Park H.-J."/>
            <person name="Ramirez L."/>
            <person name="Alfaro M."/>
            <person name="Sun H."/>
            <person name="Tritt A."/>
            <person name="Yoshinaga Y."/>
            <person name="Zwiers L.-H."/>
            <person name="Turgeon B."/>
            <person name="Goodwin S."/>
            <person name="Spatafora J."/>
            <person name="Crous P."/>
            <person name="Grigoriev I."/>
        </authorList>
    </citation>
    <scope>NUCLEOTIDE SEQUENCE</scope>
    <source>
        <strain evidence="7">Tuck. ex Michener</strain>
    </source>
</reference>
<feature type="transmembrane region" description="Helical" evidence="6">
    <location>
        <begin position="152"/>
        <end position="173"/>
    </location>
</feature>
<feature type="transmembrane region" description="Helical" evidence="6">
    <location>
        <begin position="117"/>
        <end position="140"/>
    </location>
</feature>
<feature type="transmembrane region" description="Helical" evidence="6">
    <location>
        <begin position="254"/>
        <end position="280"/>
    </location>
</feature>
<dbReference type="InterPro" id="IPR011701">
    <property type="entry name" value="MFS"/>
</dbReference>
<dbReference type="FunFam" id="1.20.1250.20:FF:000013">
    <property type="entry name" value="MFS general substrate transporter"/>
    <property type="match status" value="1"/>
</dbReference>
<keyword evidence="5 6" id="KW-0472">Membrane</keyword>
<dbReference type="OrthoDB" id="19923at2759"/>
<dbReference type="AlphaFoldDB" id="A0A6A6HJF8"/>
<feature type="transmembrane region" description="Helical" evidence="6">
    <location>
        <begin position="65"/>
        <end position="85"/>
    </location>
</feature>
<keyword evidence="2" id="KW-0813">Transport</keyword>
<protein>
    <submittedName>
        <fullName evidence="7">Putative MFS transporter</fullName>
    </submittedName>
</protein>
<organism evidence="7 8">
    <name type="scientific">Viridothelium virens</name>
    <name type="common">Speckled blister lichen</name>
    <name type="synonym">Trypethelium virens</name>
    <dbReference type="NCBI Taxonomy" id="1048519"/>
    <lineage>
        <taxon>Eukaryota</taxon>
        <taxon>Fungi</taxon>
        <taxon>Dikarya</taxon>
        <taxon>Ascomycota</taxon>
        <taxon>Pezizomycotina</taxon>
        <taxon>Dothideomycetes</taxon>
        <taxon>Dothideomycetes incertae sedis</taxon>
        <taxon>Trypetheliales</taxon>
        <taxon>Trypetheliaceae</taxon>
        <taxon>Viridothelium</taxon>
    </lineage>
</organism>
<dbReference type="InterPro" id="IPR036259">
    <property type="entry name" value="MFS_trans_sf"/>
</dbReference>
<dbReference type="Gene3D" id="1.20.1250.20">
    <property type="entry name" value="MFS general substrate transporter like domains"/>
    <property type="match status" value="1"/>
</dbReference>
<keyword evidence="4 6" id="KW-1133">Transmembrane helix</keyword>
<feature type="transmembrane region" description="Helical" evidence="6">
    <location>
        <begin position="22"/>
        <end position="39"/>
    </location>
</feature>
<keyword evidence="8" id="KW-1185">Reference proteome</keyword>
<evidence type="ECO:0000313" key="8">
    <source>
        <dbReference type="Proteomes" id="UP000800092"/>
    </source>
</evidence>
<evidence type="ECO:0000256" key="5">
    <source>
        <dbReference type="ARBA" id="ARBA00023136"/>
    </source>
</evidence>
<sequence length="471" mass="52608">MTREEARSLVNPRAERALVRKLDIRVLLPIAVIFFWAFVDRVNIGYARLQGLEKDLRMTGNDFNVALLVQIAPYVVFEVPSNLVLKRVRPSYWLGGMSLCWGFMTLGQGLVRTYPGLIVLRFFLGVFEAGLVPGAVYLTSMYYTRFELQKRMVGLYIANCTAIATGGLIAFGMTNLQGHGGFSSWRWIYIIEGIVTIALSIVLLFVITDWPTQAKWLSADEKRLLVARQVVEDGGLARMDRLDRKALRRILTDWKIYSAIVIYFAVSASTNATAFVPGIIARLGYTNAAAQAYTIPIYVVAAALAWFAAVMSDRLRNRFVFCFLAVLLCIVGYTMLLNQDHISVHAQYGALFLFNGGCFMVLPTLWTWLSNNMAGHYKRAWSSAAQIGLGNAGAIVTTMTFVTAEAPAYTRAYSTCLGLIVLAGAVMVATEFGLWWENRNRDCGGRDHRLELPADERANLGDDHPSFRFTY</sequence>
<evidence type="ECO:0000256" key="1">
    <source>
        <dbReference type="ARBA" id="ARBA00004141"/>
    </source>
</evidence>
<feature type="transmembrane region" description="Helical" evidence="6">
    <location>
        <begin position="92"/>
        <end position="111"/>
    </location>
</feature>
<dbReference type="Pfam" id="PF07690">
    <property type="entry name" value="MFS_1"/>
    <property type="match status" value="1"/>
</dbReference>
<accession>A0A6A6HJF8</accession>
<dbReference type="PANTHER" id="PTHR43791:SF52">
    <property type="entry name" value="TRANSPORTER, PUTATIVE (AFU_ORTHOLOGUE AFUA_1G11820)-RELATED"/>
    <property type="match status" value="1"/>
</dbReference>
<dbReference type="SUPFAM" id="SSF103473">
    <property type="entry name" value="MFS general substrate transporter"/>
    <property type="match status" value="1"/>
</dbReference>
<evidence type="ECO:0000256" key="2">
    <source>
        <dbReference type="ARBA" id="ARBA00022448"/>
    </source>
</evidence>